<dbReference type="OrthoDB" id="9770982at2"/>
<dbReference type="KEGG" id="sva:SVA_0601"/>
<evidence type="ECO:0000313" key="12">
    <source>
        <dbReference type="EMBL" id="BAU47180.1"/>
    </source>
</evidence>
<evidence type="ECO:0000256" key="3">
    <source>
        <dbReference type="ARBA" id="ARBA00022679"/>
    </source>
</evidence>
<dbReference type="Pfam" id="PF06144">
    <property type="entry name" value="DNA_pol3_delta"/>
    <property type="match status" value="1"/>
</dbReference>
<dbReference type="NCBIfam" id="TIGR01128">
    <property type="entry name" value="holA"/>
    <property type="match status" value="1"/>
</dbReference>
<evidence type="ECO:0000256" key="7">
    <source>
        <dbReference type="ARBA" id="ARBA00034754"/>
    </source>
</evidence>
<keyword evidence="6" id="KW-0239">DNA-directed DNA polymerase</keyword>
<dbReference type="GO" id="GO:0009360">
    <property type="term" value="C:DNA polymerase III complex"/>
    <property type="evidence" value="ECO:0007669"/>
    <property type="project" value="UniProtKB-UniRule"/>
</dbReference>
<dbReference type="SUPFAM" id="SSF52540">
    <property type="entry name" value="P-loop containing nucleoside triphosphate hydrolases"/>
    <property type="match status" value="1"/>
</dbReference>
<organism evidence="12 13">
    <name type="scientific">Sulfurifustis variabilis</name>
    <dbReference type="NCBI Taxonomy" id="1675686"/>
    <lineage>
        <taxon>Bacteria</taxon>
        <taxon>Pseudomonadati</taxon>
        <taxon>Pseudomonadota</taxon>
        <taxon>Gammaproteobacteria</taxon>
        <taxon>Acidiferrobacterales</taxon>
        <taxon>Acidiferrobacteraceae</taxon>
        <taxon>Sulfurifustis</taxon>
    </lineage>
</organism>
<dbReference type="InterPro" id="IPR010372">
    <property type="entry name" value="DNA_pol3_delta_N"/>
</dbReference>
<keyword evidence="5" id="KW-0235">DNA replication</keyword>
<comment type="similarity">
    <text evidence="7">Belongs to the DNA polymerase HolA subunit family.</text>
</comment>
<evidence type="ECO:0000256" key="8">
    <source>
        <dbReference type="ARBA" id="ARBA00049244"/>
    </source>
</evidence>
<keyword evidence="13" id="KW-1185">Reference proteome</keyword>
<dbReference type="GO" id="GO:0006261">
    <property type="term" value="P:DNA-templated DNA replication"/>
    <property type="evidence" value="ECO:0007669"/>
    <property type="project" value="TreeGrafter"/>
</dbReference>
<dbReference type="InterPro" id="IPR027417">
    <property type="entry name" value="P-loop_NTPase"/>
</dbReference>
<feature type="domain" description="DNA polymerase III delta N-terminal" evidence="10">
    <location>
        <begin position="20"/>
        <end position="137"/>
    </location>
</feature>
<comment type="catalytic activity">
    <reaction evidence="8">
        <text>DNA(n) + a 2'-deoxyribonucleoside 5'-triphosphate = DNA(n+1) + diphosphate</text>
        <dbReference type="Rhea" id="RHEA:22508"/>
        <dbReference type="Rhea" id="RHEA-COMP:17339"/>
        <dbReference type="Rhea" id="RHEA-COMP:17340"/>
        <dbReference type="ChEBI" id="CHEBI:33019"/>
        <dbReference type="ChEBI" id="CHEBI:61560"/>
        <dbReference type="ChEBI" id="CHEBI:173112"/>
        <dbReference type="EC" id="2.7.7.7"/>
    </reaction>
</comment>
<sequence length="346" mass="36993">MQLNADQLIQQLKRGLAPVYLLTGDEPLLLQECADAIRATARAQGFGERELSVVESGFDWPAFYAGTRAGSLFAERRFIELRLPTGKPGEEGARTLTEIAQEAAAGDLVLLVVAGKLDKAARAAKWVSALERAGAMVTVYPVDARELPAWIGRRMRASGLTPGPGVADMLAHYMEGNLLACAQEIEKLALAGLTTVSSDDIAGVLGDNARFSVYGLSDACLAGDGAAGLRILRSLEADGTAPALVLWALAREARELARMSSAVSAGRPEAQVLEEFKVWPRRRSLMRRALGRRDAAGWRDVLQTAARVDRVVKGRADGSAWLELERLALAIAGQAPAGHSLRGGFR</sequence>
<evidence type="ECO:0000259" key="11">
    <source>
        <dbReference type="Pfam" id="PF14840"/>
    </source>
</evidence>
<evidence type="ECO:0000259" key="10">
    <source>
        <dbReference type="Pfam" id="PF06144"/>
    </source>
</evidence>
<dbReference type="Gene3D" id="1.20.272.10">
    <property type="match status" value="1"/>
</dbReference>
<evidence type="ECO:0000256" key="6">
    <source>
        <dbReference type="ARBA" id="ARBA00022932"/>
    </source>
</evidence>
<dbReference type="InterPro" id="IPR005790">
    <property type="entry name" value="DNA_polIII_delta"/>
</dbReference>
<dbReference type="Gene3D" id="3.40.50.300">
    <property type="entry name" value="P-loop containing nucleotide triphosphate hydrolases"/>
    <property type="match status" value="1"/>
</dbReference>
<keyword evidence="4" id="KW-0548">Nucleotidyltransferase</keyword>
<name>A0A1B4V140_9GAMM</name>
<keyword evidence="3" id="KW-0808">Transferase</keyword>
<dbReference type="Gene3D" id="1.10.8.60">
    <property type="match status" value="1"/>
</dbReference>
<dbReference type="GO" id="GO:0003887">
    <property type="term" value="F:DNA-directed DNA polymerase activity"/>
    <property type="evidence" value="ECO:0007669"/>
    <property type="project" value="UniProtKB-UniRule"/>
</dbReference>
<dbReference type="PANTHER" id="PTHR34388">
    <property type="entry name" value="DNA POLYMERASE III SUBUNIT DELTA"/>
    <property type="match status" value="1"/>
</dbReference>
<dbReference type="EMBL" id="AP014936">
    <property type="protein sequence ID" value="BAU47180.1"/>
    <property type="molecule type" value="Genomic_DNA"/>
</dbReference>
<dbReference type="InterPro" id="IPR008921">
    <property type="entry name" value="DNA_pol3_clamp-load_cplx_C"/>
</dbReference>
<dbReference type="CDD" id="cd18138">
    <property type="entry name" value="HLD_clamp_pol_III_delta"/>
    <property type="match status" value="1"/>
</dbReference>
<evidence type="ECO:0000256" key="9">
    <source>
        <dbReference type="NCBIfam" id="TIGR01128"/>
    </source>
</evidence>
<evidence type="ECO:0000313" key="13">
    <source>
        <dbReference type="Proteomes" id="UP000218899"/>
    </source>
</evidence>
<dbReference type="PANTHER" id="PTHR34388:SF1">
    <property type="entry name" value="DNA POLYMERASE III SUBUNIT DELTA"/>
    <property type="match status" value="1"/>
</dbReference>
<dbReference type="RefSeq" id="WP_096458571.1">
    <property type="nucleotide sequence ID" value="NZ_AP014936.1"/>
</dbReference>
<feature type="domain" description="DNA polymerase III subunit delta C-terminal" evidence="11">
    <location>
        <begin position="217"/>
        <end position="335"/>
    </location>
</feature>
<dbReference type="GO" id="GO:0003677">
    <property type="term" value="F:DNA binding"/>
    <property type="evidence" value="ECO:0007669"/>
    <property type="project" value="InterPro"/>
</dbReference>
<evidence type="ECO:0000256" key="5">
    <source>
        <dbReference type="ARBA" id="ARBA00022705"/>
    </source>
</evidence>
<dbReference type="InterPro" id="IPR032780">
    <property type="entry name" value="DNA_pol3_delt_C"/>
</dbReference>
<reference evidence="12 13" key="1">
    <citation type="submission" date="2015-08" db="EMBL/GenBank/DDBJ databases">
        <title>Complete genome sequence of Sulfurifustis variabilis.</title>
        <authorList>
            <person name="Miura A."/>
            <person name="Kojima H."/>
            <person name="Fukui M."/>
        </authorList>
    </citation>
    <scope>NUCLEOTIDE SEQUENCE [LARGE SCALE GENOMIC DNA]</scope>
    <source>
        <strain evidence="13">skN76</strain>
    </source>
</reference>
<dbReference type="SUPFAM" id="SSF48019">
    <property type="entry name" value="post-AAA+ oligomerization domain-like"/>
    <property type="match status" value="1"/>
</dbReference>
<evidence type="ECO:0000256" key="1">
    <source>
        <dbReference type="ARBA" id="ARBA00012417"/>
    </source>
</evidence>
<proteinExistence type="inferred from homology"/>
<evidence type="ECO:0000256" key="4">
    <source>
        <dbReference type="ARBA" id="ARBA00022695"/>
    </source>
</evidence>
<dbReference type="AlphaFoldDB" id="A0A1B4V140"/>
<gene>
    <name evidence="12" type="ORF">SVA_0601</name>
</gene>
<protein>
    <recommendedName>
        <fullName evidence="2 9">DNA polymerase III subunit delta</fullName>
        <ecNumber evidence="1 9">2.7.7.7</ecNumber>
    </recommendedName>
</protein>
<accession>A0A1B4V140</accession>
<dbReference type="Pfam" id="PF14840">
    <property type="entry name" value="DNA_pol3_delt_C"/>
    <property type="match status" value="1"/>
</dbReference>
<dbReference type="EC" id="2.7.7.7" evidence="1 9"/>
<evidence type="ECO:0000256" key="2">
    <source>
        <dbReference type="ARBA" id="ARBA00017703"/>
    </source>
</evidence>
<dbReference type="Proteomes" id="UP000218899">
    <property type="component" value="Chromosome"/>
</dbReference>